<evidence type="ECO:0000313" key="3">
    <source>
        <dbReference type="Proteomes" id="UP001476950"/>
    </source>
</evidence>
<proteinExistence type="predicted"/>
<feature type="coiled-coil region" evidence="1">
    <location>
        <begin position="261"/>
        <end position="320"/>
    </location>
</feature>
<dbReference type="SUPFAM" id="SSF56300">
    <property type="entry name" value="Metallo-dependent phosphatases"/>
    <property type="match status" value="1"/>
</dbReference>
<comment type="caution">
    <text evidence="2">The sequence shown here is derived from an EMBL/GenBank/DDBJ whole genome shotgun (WGS) entry which is preliminary data.</text>
</comment>
<dbReference type="Gene3D" id="3.60.21.10">
    <property type="match status" value="1"/>
</dbReference>
<sequence length="525" mass="59953">MEFVTDPSIATKILKMRQRVRWGEQAIVQRDIDQTRLVLDDNQEDSPEFSFLVLGDSGSGAHRGHNPQRRIAEQMVQQRDGCRFVLHTGDVVYLTGSSTFYPPNFIEPYREFLVGGNDSKHIAYDRMVFNLPFLPIPGNHDYYDMSVLFGVLSQITIPLRRLLRAHLDLDVSWRGSMQGNAYARAFLDYLKAYQPGAELERHLDQHYTAKTETGRCLSYQPGRFTRLPNRYYTFRSGGIDFFALDSNTINAPIALPKNPAGDQYRRQLEQQRTDIDNQIQEILLTLTKLKPDDPDDAERMDDLHAKLEQLTEVTQDITKQLASDGRTETDSEQMAWLEKRLIESWHTDAVRGRILFFHHPPYVTEATKWHQAQTLAVRDRLRQVLNAVAKAVGDRAGDRPIVDLVLNGHAHCLEYLRTADTGHADANTNWIICGGSGFSLRRQREEGANVTEWLSRSGAASETVVAKSELFVGRSGQGSQRRRPYSFLRIDVQAGTPPKFVVRPFVAERYQKAWNDYKLDPFVIG</sequence>
<reference evidence="2 3" key="1">
    <citation type="submission" date="2022-04" db="EMBL/GenBank/DDBJ databases">
        <title>Positive selection, recombination, and allopatry shape intraspecific diversity of widespread and dominant cyanobacteria.</title>
        <authorList>
            <person name="Wei J."/>
            <person name="Shu W."/>
            <person name="Hu C."/>
        </authorList>
    </citation>
    <scope>NUCLEOTIDE SEQUENCE [LARGE SCALE GENOMIC DNA]</scope>
    <source>
        <strain evidence="2 3">AS-A4</strain>
    </source>
</reference>
<dbReference type="RefSeq" id="WP_190452902.1">
    <property type="nucleotide sequence ID" value="NZ_JAMPLM010000023.1"/>
</dbReference>
<dbReference type="Proteomes" id="UP001476950">
    <property type="component" value="Unassembled WGS sequence"/>
</dbReference>
<dbReference type="EMBL" id="JAMPLM010000023">
    <property type="protein sequence ID" value="MEP1060874.1"/>
    <property type="molecule type" value="Genomic_DNA"/>
</dbReference>
<dbReference type="PANTHER" id="PTHR43143:SF1">
    <property type="entry name" value="SERINE_THREONINE-PROTEIN PHOSPHATASE CPPED1"/>
    <property type="match status" value="1"/>
</dbReference>
<keyword evidence="3" id="KW-1185">Reference proteome</keyword>
<dbReference type="InterPro" id="IPR051918">
    <property type="entry name" value="STPP_CPPED1"/>
</dbReference>
<name>A0ABV0KNP9_9CYAN</name>
<evidence type="ECO:0000313" key="2">
    <source>
        <dbReference type="EMBL" id="MEP1060874.1"/>
    </source>
</evidence>
<dbReference type="InterPro" id="IPR029052">
    <property type="entry name" value="Metallo-depent_PP-like"/>
</dbReference>
<accession>A0ABV0KNP9</accession>
<gene>
    <name evidence="2" type="ORF">NDI38_20795</name>
</gene>
<organism evidence="2 3">
    <name type="scientific">Stenomitos frigidus AS-A4</name>
    <dbReference type="NCBI Taxonomy" id="2933935"/>
    <lineage>
        <taxon>Bacteria</taxon>
        <taxon>Bacillati</taxon>
        <taxon>Cyanobacteriota</taxon>
        <taxon>Cyanophyceae</taxon>
        <taxon>Leptolyngbyales</taxon>
        <taxon>Leptolyngbyaceae</taxon>
        <taxon>Stenomitos</taxon>
    </lineage>
</organism>
<protein>
    <submittedName>
        <fullName evidence="2">Metallophosphoesterase</fullName>
    </submittedName>
</protein>
<keyword evidence="1" id="KW-0175">Coiled coil</keyword>
<dbReference type="PANTHER" id="PTHR43143">
    <property type="entry name" value="METALLOPHOSPHOESTERASE, CALCINEURIN SUPERFAMILY"/>
    <property type="match status" value="1"/>
</dbReference>
<evidence type="ECO:0000256" key="1">
    <source>
        <dbReference type="SAM" id="Coils"/>
    </source>
</evidence>